<evidence type="ECO:0000313" key="9">
    <source>
        <dbReference type="EMBL" id="KAK8861336.1"/>
    </source>
</evidence>
<dbReference type="Pfam" id="PF04130">
    <property type="entry name" value="GCP_C_terminal"/>
    <property type="match status" value="1"/>
</dbReference>
<evidence type="ECO:0000259" key="8">
    <source>
        <dbReference type="Pfam" id="PF17681"/>
    </source>
</evidence>
<dbReference type="GO" id="GO:0000278">
    <property type="term" value="P:mitotic cell cycle"/>
    <property type="evidence" value="ECO:0007669"/>
    <property type="project" value="TreeGrafter"/>
</dbReference>
<evidence type="ECO:0000313" key="10">
    <source>
        <dbReference type="Proteomes" id="UP001388673"/>
    </source>
</evidence>
<keyword evidence="4 5" id="KW-0206">Cytoskeleton</keyword>
<dbReference type="Pfam" id="PF17681">
    <property type="entry name" value="GCP_N_terminal"/>
    <property type="match status" value="1"/>
</dbReference>
<feature type="region of interest" description="Disordered" evidence="6">
    <location>
        <begin position="158"/>
        <end position="230"/>
    </location>
</feature>
<dbReference type="GO" id="GO:0000930">
    <property type="term" value="C:gamma-tubulin complex"/>
    <property type="evidence" value="ECO:0007669"/>
    <property type="project" value="TreeGrafter"/>
</dbReference>
<dbReference type="GO" id="GO:0007020">
    <property type="term" value="P:microtubule nucleation"/>
    <property type="evidence" value="ECO:0007669"/>
    <property type="project" value="InterPro"/>
</dbReference>
<feature type="compositionally biased region" description="Basic and acidic residues" evidence="6">
    <location>
        <begin position="213"/>
        <end position="230"/>
    </location>
</feature>
<evidence type="ECO:0000256" key="1">
    <source>
        <dbReference type="ARBA" id="ARBA00010337"/>
    </source>
</evidence>
<dbReference type="PANTHER" id="PTHR19302:SF33">
    <property type="entry name" value="GAMMA-TUBULIN COMPLEX COMPONENT 5"/>
    <property type="match status" value="1"/>
</dbReference>
<organism evidence="9 10">
    <name type="scientific">Kwoniella newhampshirensis</name>
    <dbReference type="NCBI Taxonomy" id="1651941"/>
    <lineage>
        <taxon>Eukaryota</taxon>
        <taxon>Fungi</taxon>
        <taxon>Dikarya</taxon>
        <taxon>Basidiomycota</taxon>
        <taxon>Agaricomycotina</taxon>
        <taxon>Tremellomycetes</taxon>
        <taxon>Tremellales</taxon>
        <taxon>Cryptococcaceae</taxon>
        <taxon>Kwoniella</taxon>
    </lineage>
</organism>
<name>A0AAW0Z1J4_9TREE</name>
<dbReference type="Gene3D" id="1.20.120.1900">
    <property type="entry name" value="Gamma-tubulin complex, C-terminal domain"/>
    <property type="match status" value="1"/>
</dbReference>
<comment type="similarity">
    <text evidence="1 5">Belongs to the TUBGCP family.</text>
</comment>
<dbReference type="GO" id="GO:0043015">
    <property type="term" value="F:gamma-tubulin binding"/>
    <property type="evidence" value="ECO:0007669"/>
    <property type="project" value="InterPro"/>
</dbReference>
<dbReference type="EMBL" id="JBCAWK010000004">
    <property type="protein sequence ID" value="KAK8861336.1"/>
    <property type="molecule type" value="Genomic_DNA"/>
</dbReference>
<evidence type="ECO:0000256" key="6">
    <source>
        <dbReference type="SAM" id="MobiDB-lite"/>
    </source>
</evidence>
<keyword evidence="2 5" id="KW-0963">Cytoplasm</keyword>
<dbReference type="RefSeq" id="XP_066803961.1">
    <property type="nucleotide sequence ID" value="XM_066945272.1"/>
</dbReference>
<dbReference type="InterPro" id="IPR042241">
    <property type="entry name" value="GCP_C_sf"/>
</dbReference>
<dbReference type="GO" id="GO:0005874">
    <property type="term" value="C:microtubule"/>
    <property type="evidence" value="ECO:0007669"/>
    <property type="project" value="UniProtKB-KW"/>
</dbReference>
<evidence type="ECO:0000259" key="7">
    <source>
        <dbReference type="Pfam" id="PF04130"/>
    </source>
</evidence>
<evidence type="ECO:0000256" key="3">
    <source>
        <dbReference type="ARBA" id="ARBA00022701"/>
    </source>
</evidence>
<dbReference type="Proteomes" id="UP001388673">
    <property type="component" value="Unassembled WGS sequence"/>
</dbReference>
<keyword evidence="3 5" id="KW-0493">Microtubule</keyword>
<accession>A0AAW0Z1J4</accession>
<comment type="caution">
    <text evidence="9">The sequence shown here is derived from an EMBL/GenBank/DDBJ whole genome shotgun (WGS) entry which is preliminary data.</text>
</comment>
<feature type="compositionally biased region" description="Basic and acidic residues" evidence="6">
    <location>
        <begin position="932"/>
        <end position="941"/>
    </location>
</feature>
<evidence type="ECO:0000256" key="5">
    <source>
        <dbReference type="RuleBase" id="RU363050"/>
    </source>
</evidence>
<dbReference type="InterPro" id="IPR007259">
    <property type="entry name" value="GCP"/>
</dbReference>
<dbReference type="PANTHER" id="PTHR19302">
    <property type="entry name" value="GAMMA TUBULIN COMPLEX PROTEIN"/>
    <property type="match status" value="1"/>
</dbReference>
<dbReference type="GeneID" id="92179414"/>
<reference evidence="9 10" key="1">
    <citation type="journal article" date="2024" name="bioRxiv">
        <title>Comparative genomics of Cryptococcus and Kwoniella reveals pathogenesis evolution and contrasting karyotype dynamics via intercentromeric recombination or chromosome fusion.</title>
        <authorList>
            <person name="Coelho M.A."/>
            <person name="David-Palma M."/>
            <person name="Shea T."/>
            <person name="Bowers K."/>
            <person name="McGinley-Smith S."/>
            <person name="Mohammad A.W."/>
            <person name="Gnirke A."/>
            <person name="Yurkov A.M."/>
            <person name="Nowrousian M."/>
            <person name="Sun S."/>
            <person name="Cuomo C.A."/>
            <person name="Heitman J."/>
        </authorList>
    </citation>
    <scope>NUCLEOTIDE SEQUENCE [LARGE SCALE GENOMIC DNA]</scope>
    <source>
        <strain evidence="9 10">CBS 13917</strain>
    </source>
</reference>
<dbReference type="GO" id="GO:0051321">
    <property type="term" value="P:meiotic cell cycle"/>
    <property type="evidence" value="ECO:0007669"/>
    <property type="project" value="TreeGrafter"/>
</dbReference>
<evidence type="ECO:0000256" key="2">
    <source>
        <dbReference type="ARBA" id="ARBA00022490"/>
    </source>
</evidence>
<protein>
    <recommendedName>
        <fullName evidence="5">Spindle pole body component</fullName>
    </recommendedName>
</protein>
<comment type="subcellular location">
    <subcellularLocation>
        <location evidence="5">Cytoplasm</location>
        <location evidence="5">Cytoskeleton</location>
        <location evidence="5">Microtubule organizing center</location>
    </subcellularLocation>
</comment>
<dbReference type="AlphaFoldDB" id="A0AAW0Z1J4"/>
<feature type="compositionally biased region" description="Polar residues" evidence="6">
    <location>
        <begin position="900"/>
        <end position="910"/>
    </location>
</feature>
<keyword evidence="10" id="KW-1185">Reference proteome</keyword>
<feature type="domain" description="Gamma tubulin complex component C-terminal" evidence="7">
    <location>
        <begin position="656"/>
        <end position="928"/>
    </location>
</feature>
<proteinExistence type="inferred from homology"/>
<dbReference type="KEGG" id="kne:92179414"/>
<feature type="region of interest" description="Disordered" evidence="6">
    <location>
        <begin position="900"/>
        <end position="941"/>
    </location>
</feature>
<dbReference type="GO" id="GO:0005816">
    <property type="term" value="C:spindle pole body"/>
    <property type="evidence" value="ECO:0007669"/>
    <property type="project" value="UniProtKB-ARBA"/>
</dbReference>
<dbReference type="GO" id="GO:0051225">
    <property type="term" value="P:spindle assembly"/>
    <property type="evidence" value="ECO:0007669"/>
    <property type="project" value="TreeGrafter"/>
</dbReference>
<dbReference type="GO" id="GO:0051011">
    <property type="term" value="F:microtubule minus-end binding"/>
    <property type="evidence" value="ECO:0007669"/>
    <property type="project" value="TreeGrafter"/>
</dbReference>
<gene>
    <name evidence="9" type="ORF">IAR55_002155</name>
</gene>
<dbReference type="InterPro" id="IPR040457">
    <property type="entry name" value="GCP_C"/>
</dbReference>
<feature type="domain" description="Gamma tubulin complex component protein N-terminal" evidence="8">
    <location>
        <begin position="291"/>
        <end position="649"/>
    </location>
</feature>
<dbReference type="GO" id="GO:0000922">
    <property type="term" value="C:spindle pole"/>
    <property type="evidence" value="ECO:0007669"/>
    <property type="project" value="InterPro"/>
</dbReference>
<sequence length="1003" mass="113292">MSPQIKLNRLAQQLVVSLRPELSDVDNRTVRDQLSNTVLRHIRADKDGGARKEWDEVKASLEGLSRAAAIRVQTDLAEALEENVSVLEQCKTLGSRGWEEDVEIRMGNLPQHIHLLLNLAEKPLAQTHDFAHSYLHRRPPTGPTADQILYQQIMQSEPYDPGETYDEEVLSGWTDSDSDQDSMDDSSSSSGRSPMEDEVRTPDSVALRAQRRRMGEQRRKDELEERSRRAEEVVRGLKKGYWERLGQVGEMKEDLYGWKELSMVPASTIAKKLLSERASNDLAINATQLQRELLFALSGRPGVVFTITCDGQCTIKPDHPEVHHLTPTAVRGLLETFSIRATQAARIRAFVSNTLQPIKSSSSPPKSSRKPSNRVNKTQQAFAEACRGVVNVFDTWLSELEASFVFGSNELSSSSSVSGISAATTPLLLNLEVEKNHAPLLEHLSSFIPHSHSPTLLLNLIYSTMISIGQTKNPRHLAALRQIFLLSARPSWLILGKWLNEGMPVPLSLTDPEEGTFSSLSLEDDEAVLDEEFFIKRDRDVSWADEDFFESGFVVGDEGWPLWLGEEAGELVLEAGKARGLLRSLMGNVAGLERWSPLEEVLAPLQSPREDAVHLASPNETVDIKERLSTYLRPMCQLTQFHLRRVLDEECGLEQHLDAIEGLMFLKGFEVIHEWTNMLFDKAQLRGRWMDFQFLTSTLRDITETKQALWMNPSAIRIRTVRLQGPITGPRALGIIRADYQTPFPLSQLFTSTSIELRAEVFAFMLQVSMGRHIATGTIYSDSEALSRCSTHDDASEIRALWPVRQKIVWFLDTLYIWLTERVIETETKRYRNKLEEMTSLRSMIVLELEHTRSIRDYCFLNTASSDLHEAILSILDMTNIISECITSFVGAQTLTTTGAQKPKITSSNITERRKPRRKRSNIDFSSDEEDHNERDDGGKRHIEEISVSFVDQSLGARMKKLNDELDGCVKTIKDGVEKLAMDHAGDGSDAWGMLSWDLEEWK</sequence>
<evidence type="ECO:0000256" key="4">
    <source>
        <dbReference type="ARBA" id="ARBA00023212"/>
    </source>
</evidence>
<dbReference type="InterPro" id="IPR041470">
    <property type="entry name" value="GCP_N"/>
</dbReference>
<feature type="region of interest" description="Disordered" evidence="6">
    <location>
        <begin position="356"/>
        <end position="377"/>
    </location>
</feature>
<dbReference type="GO" id="GO:0031122">
    <property type="term" value="P:cytoplasmic microtubule organization"/>
    <property type="evidence" value="ECO:0007669"/>
    <property type="project" value="TreeGrafter"/>
</dbReference>